<organism evidence="2 3">
    <name type="scientific">Paenibacillus plantarum</name>
    <dbReference type="NCBI Taxonomy" id="2654975"/>
    <lineage>
        <taxon>Bacteria</taxon>
        <taxon>Bacillati</taxon>
        <taxon>Bacillota</taxon>
        <taxon>Bacilli</taxon>
        <taxon>Bacillales</taxon>
        <taxon>Paenibacillaceae</taxon>
        <taxon>Paenibacillus</taxon>
    </lineage>
</organism>
<feature type="transmembrane region" description="Helical" evidence="1">
    <location>
        <begin position="154"/>
        <end position="171"/>
    </location>
</feature>
<gene>
    <name evidence="2" type="ORF">GC096_01660</name>
</gene>
<keyword evidence="1" id="KW-0472">Membrane</keyword>
<proteinExistence type="predicted"/>
<reference evidence="2 3" key="1">
    <citation type="submission" date="2019-10" db="EMBL/GenBank/DDBJ databases">
        <title>Description of Paenibacillus humi sp. nov.</title>
        <authorList>
            <person name="Carlier A."/>
            <person name="Qi S."/>
        </authorList>
    </citation>
    <scope>NUCLEOTIDE SEQUENCE [LARGE SCALE GENOMIC DNA]</scope>
    <source>
        <strain evidence="2 3">LMG 31461</strain>
    </source>
</reference>
<accession>A0ABX1X309</accession>
<keyword evidence="1" id="KW-1133">Transmembrane helix</keyword>
<name>A0ABX1X309_9BACL</name>
<comment type="caution">
    <text evidence="2">The sequence shown here is derived from an EMBL/GenBank/DDBJ whole genome shotgun (WGS) entry which is preliminary data.</text>
</comment>
<dbReference type="EMBL" id="WHNY01000005">
    <property type="protein sequence ID" value="NOU62752.1"/>
    <property type="molecule type" value="Genomic_DNA"/>
</dbReference>
<feature type="transmembrane region" description="Helical" evidence="1">
    <location>
        <begin position="50"/>
        <end position="67"/>
    </location>
</feature>
<feature type="transmembrane region" description="Helical" evidence="1">
    <location>
        <begin position="12"/>
        <end position="30"/>
    </location>
</feature>
<keyword evidence="3" id="KW-1185">Reference proteome</keyword>
<evidence type="ECO:0000313" key="2">
    <source>
        <dbReference type="EMBL" id="NOU62752.1"/>
    </source>
</evidence>
<feature type="transmembrane region" description="Helical" evidence="1">
    <location>
        <begin position="100"/>
        <end position="118"/>
    </location>
</feature>
<sequence length="172" mass="19816">MRTLWTKDKKWVLLSCAITLVFVIYGAWNMYHLTSSQWHDRAFKGLYKNYGSQARILLFAVLAYYILKTLLQKRWMSQGSLLKKGAIFLTGIMRKWHSPLAILAIGLIALHIIGAFLYEFKIDFAHISGLAAGVVLLPVPIAGVFRYRGLDRKWHMRFGLIFAILFLIHAFL</sequence>
<dbReference type="Proteomes" id="UP000653578">
    <property type="component" value="Unassembled WGS sequence"/>
</dbReference>
<protein>
    <recommendedName>
        <fullName evidence="4">Ferric oxidoreductase domain-containing protein</fullName>
    </recommendedName>
</protein>
<dbReference type="RefSeq" id="WP_171628572.1">
    <property type="nucleotide sequence ID" value="NZ_WHNY01000005.1"/>
</dbReference>
<evidence type="ECO:0000313" key="3">
    <source>
        <dbReference type="Proteomes" id="UP000653578"/>
    </source>
</evidence>
<keyword evidence="1" id="KW-0812">Transmembrane</keyword>
<evidence type="ECO:0008006" key="4">
    <source>
        <dbReference type="Google" id="ProtNLM"/>
    </source>
</evidence>
<evidence type="ECO:0000256" key="1">
    <source>
        <dbReference type="SAM" id="Phobius"/>
    </source>
</evidence>
<feature type="transmembrane region" description="Helical" evidence="1">
    <location>
        <begin position="124"/>
        <end position="147"/>
    </location>
</feature>